<dbReference type="SUPFAM" id="SSF74650">
    <property type="entry name" value="Galactose mutarotase-like"/>
    <property type="match status" value="1"/>
</dbReference>
<dbReference type="CDD" id="cd09019">
    <property type="entry name" value="galactose_mutarotase_like"/>
    <property type="match status" value="1"/>
</dbReference>
<dbReference type="GO" id="GO:0004034">
    <property type="term" value="F:aldose 1-epimerase activity"/>
    <property type="evidence" value="ECO:0007669"/>
    <property type="project" value="TreeGrafter"/>
</dbReference>
<dbReference type="AlphaFoldDB" id="A0A3N4L3X5"/>
<sequence>MRRTLQKLTMSPPSVKFINRGAILQEFIVGPENRNIVLGFNTAAEYHNNPAHFGATIGRVANRLKNAELSSLNGTVWPLTANDGPNTLHGGPVGWGLKDWTGPGLASKGVDRETVVYKYLSPHMDENFPGTVEVEVAYTAYEEPSEEEGVRVTVLEMDYEAKLVGDEVEETAINMTNHSYFNLSGSETIADTRAILTTTDHLPLDSTGIPVSTAITPYPGLTANQAFTLGPTEPDVDDCFILNTDPSSIPTDTRSQPLKTCARFYHPTSKIHLDVLSTDPAFQFYTGKYIDVKAREDGSPARVSRAGFCVEPSRYVNAANVEEWKGMTVIKKGQVYGSKIVYRAWHGGKEEF</sequence>
<dbReference type="GO" id="GO:0033499">
    <property type="term" value="P:galactose catabolic process via UDP-galactose, Leloir pathway"/>
    <property type="evidence" value="ECO:0007669"/>
    <property type="project" value="TreeGrafter"/>
</dbReference>
<dbReference type="FunCoup" id="A0A3N4L3X5">
    <property type="interactions" value="743"/>
</dbReference>
<dbReference type="STRING" id="1392247.A0A3N4L3X5"/>
<dbReference type="InterPro" id="IPR047215">
    <property type="entry name" value="Galactose_mutarotase-like"/>
</dbReference>
<dbReference type="InterPro" id="IPR014718">
    <property type="entry name" value="GH-type_carb-bd"/>
</dbReference>
<evidence type="ECO:0000313" key="5">
    <source>
        <dbReference type="Proteomes" id="UP000277580"/>
    </source>
</evidence>
<accession>A0A3N4L3X5</accession>
<dbReference type="EMBL" id="ML119109">
    <property type="protein sequence ID" value="RPB16468.1"/>
    <property type="molecule type" value="Genomic_DNA"/>
</dbReference>
<dbReference type="InParanoid" id="A0A3N4L3X5"/>
<dbReference type="PANTHER" id="PTHR10091">
    <property type="entry name" value="ALDOSE-1-EPIMERASE"/>
    <property type="match status" value="1"/>
</dbReference>
<dbReference type="InterPro" id="IPR011013">
    <property type="entry name" value="Gal_mutarotase_sf_dom"/>
</dbReference>
<dbReference type="OrthoDB" id="274691at2759"/>
<keyword evidence="2" id="KW-0413">Isomerase</keyword>
<evidence type="ECO:0000256" key="1">
    <source>
        <dbReference type="ARBA" id="ARBA00006206"/>
    </source>
</evidence>
<reference evidence="4 5" key="1">
    <citation type="journal article" date="2018" name="Nat. Ecol. Evol.">
        <title>Pezizomycetes genomes reveal the molecular basis of ectomycorrhizal truffle lifestyle.</title>
        <authorList>
            <person name="Murat C."/>
            <person name="Payen T."/>
            <person name="Noel B."/>
            <person name="Kuo A."/>
            <person name="Morin E."/>
            <person name="Chen J."/>
            <person name="Kohler A."/>
            <person name="Krizsan K."/>
            <person name="Balestrini R."/>
            <person name="Da Silva C."/>
            <person name="Montanini B."/>
            <person name="Hainaut M."/>
            <person name="Levati E."/>
            <person name="Barry K.W."/>
            <person name="Belfiori B."/>
            <person name="Cichocki N."/>
            <person name="Clum A."/>
            <person name="Dockter R.B."/>
            <person name="Fauchery L."/>
            <person name="Guy J."/>
            <person name="Iotti M."/>
            <person name="Le Tacon F."/>
            <person name="Lindquist E.A."/>
            <person name="Lipzen A."/>
            <person name="Malagnac F."/>
            <person name="Mello A."/>
            <person name="Molinier V."/>
            <person name="Miyauchi S."/>
            <person name="Poulain J."/>
            <person name="Riccioni C."/>
            <person name="Rubini A."/>
            <person name="Sitrit Y."/>
            <person name="Splivallo R."/>
            <person name="Traeger S."/>
            <person name="Wang M."/>
            <person name="Zifcakova L."/>
            <person name="Wipf D."/>
            <person name="Zambonelli A."/>
            <person name="Paolocci F."/>
            <person name="Nowrousian M."/>
            <person name="Ottonello S."/>
            <person name="Baldrian P."/>
            <person name="Spatafora J.W."/>
            <person name="Henrissat B."/>
            <person name="Nagy L.G."/>
            <person name="Aury J.M."/>
            <person name="Wincker P."/>
            <person name="Grigoriev I.V."/>
            <person name="Bonfante P."/>
            <person name="Martin F.M."/>
        </authorList>
    </citation>
    <scope>NUCLEOTIDE SEQUENCE [LARGE SCALE GENOMIC DNA]</scope>
    <source>
        <strain evidence="4 5">CCBAS932</strain>
    </source>
</reference>
<proteinExistence type="inferred from homology"/>
<comment type="similarity">
    <text evidence="1">Belongs to the aldose epimerase family.</text>
</comment>
<name>A0A3N4L3X5_9PEZI</name>
<evidence type="ECO:0000256" key="3">
    <source>
        <dbReference type="ARBA" id="ARBA00023277"/>
    </source>
</evidence>
<dbReference type="GO" id="GO:0006006">
    <property type="term" value="P:glucose metabolic process"/>
    <property type="evidence" value="ECO:0007669"/>
    <property type="project" value="TreeGrafter"/>
</dbReference>
<dbReference type="InterPro" id="IPR008183">
    <property type="entry name" value="Aldose_1/G6P_1-epimerase"/>
</dbReference>
<evidence type="ECO:0000256" key="2">
    <source>
        <dbReference type="ARBA" id="ARBA00023235"/>
    </source>
</evidence>
<dbReference type="PANTHER" id="PTHR10091:SF0">
    <property type="entry name" value="GALACTOSE MUTAROTASE"/>
    <property type="match status" value="1"/>
</dbReference>
<evidence type="ECO:0000313" key="4">
    <source>
        <dbReference type="EMBL" id="RPB16468.1"/>
    </source>
</evidence>
<dbReference type="Pfam" id="PF01263">
    <property type="entry name" value="Aldose_epim"/>
    <property type="match status" value="1"/>
</dbReference>
<dbReference type="PROSITE" id="PS00545">
    <property type="entry name" value="ALDOSE_1_EPIMERASE"/>
    <property type="match status" value="1"/>
</dbReference>
<dbReference type="Gene3D" id="2.70.98.10">
    <property type="match status" value="1"/>
</dbReference>
<dbReference type="GO" id="GO:0030246">
    <property type="term" value="F:carbohydrate binding"/>
    <property type="evidence" value="ECO:0007669"/>
    <property type="project" value="InterPro"/>
</dbReference>
<keyword evidence="3" id="KW-0119">Carbohydrate metabolism</keyword>
<keyword evidence="5" id="KW-1185">Reference proteome</keyword>
<organism evidence="4 5">
    <name type="scientific">Morchella conica CCBAS932</name>
    <dbReference type="NCBI Taxonomy" id="1392247"/>
    <lineage>
        <taxon>Eukaryota</taxon>
        <taxon>Fungi</taxon>
        <taxon>Dikarya</taxon>
        <taxon>Ascomycota</taxon>
        <taxon>Pezizomycotina</taxon>
        <taxon>Pezizomycetes</taxon>
        <taxon>Pezizales</taxon>
        <taxon>Morchellaceae</taxon>
        <taxon>Morchella</taxon>
    </lineage>
</organism>
<dbReference type="InterPro" id="IPR018052">
    <property type="entry name" value="Ald1_epimerase_CS"/>
</dbReference>
<protein>
    <submittedName>
        <fullName evidence="4">Aldose 1-epimerase</fullName>
    </submittedName>
</protein>
<dbReference type="Proteomes" id="UP000277580">
    <property type="component" value="Unassembled WGS sequence"/>
</dbReference>
<gene>
    <name evidence="4" type="ORF">P167DRAFT_517289</name>
</gene>